<dbReference type="InterPro" id="IPR003346">
    <property type="entry name" value="Transposase_20"/>
</dbReference>
<dbReference type="NCBIfam" id="NF033542">
    <property type="entry name" value="transpos_IS110"/>
    <property type="match status" value="1"/>
</dbReference>
<dbReference type="Pfam" id="PF01548">
    <property type="entry name" value="DEDD_Tnp_IS110"/>
    <property type="match status" value="1"/>
</dbReference>
<dbReference type="PANTHER" id="PTHR33055">
    <property type="entry name" value="TRANSPOSASE FOR INSERTION SEQUENCE ELEMENT IS1111A"/>
    <property type="match status" value="1"/>
</dbReference>
<comment type="caution">
    <text evidence="3">The sequence shown here is derived from an EMBL/GenBank/DDBJ whole genome shotgun (WGS) entry which is preliminary data.</text>
</comment>
<proteinExistence type="predicted"/>
<sequence>MLFCGIDLHSNNCLVVVSDENDKVVYSKRLPNDLATICTALSPNQQELFGVVVESTYNWYWLVDGLVAAGYSLHLANTTAIKQYDGLKHRGDESDARHLAHVLRLGLLPEGHIMPKADRAFRDLARRRMQLVGQRTSQIVSIETSMAQHMGATISGNSVKELTVDDIDAMPIGPTEALGMKANLAILQALQVQIDGIETTLSKHCRRDKNYRLLCSVAGIGPILATVILLETGDIGRFADVGNYASYCRCVGSAHISNGKKKGEGNTKNGNRFLAWAYVEAANFAIRYCEAARKFYQRKRSKRNGIVAIKAVAHKLACACFHMLKTGEKFSVERCFT</sequence>
<evidence type="ECO:0000259" key="2">
    <source>
        <dbReference type="Pfam" id="PF02371"/>
    </source>
</evidence>
<dbReference type="Proteomes" id="UP000469734">
    <property type="component" value="Unassembled WGS sequence"/>
</dbReference>
<name>A0A7X4H2U6_9BURK</name>
<dbReference type="RefSeq" id="WP_161050697.1">
    <property type="nucleotide sequence ID" value="NZ_WWCR01000015.1"/>
</dbReference>
<dbReference type="InterPro" id="IPR047650">
    <property type="entry name" value="Transpos_IS110"/>
</dbReference>
<dbReference type="EMBL" id="WWCR01000015">
    <property type="protein sequence ID" value="MYM73549.1"/>
    <property type="molecule type" value="Genomic_DNA"/>
</dbReference>
<dbReference type="PANTHER" id="PTHR33055:SF15">
    <property type="entry name" value="TRANSPOSASE-RELATED"/>
    <property type="match status" value="1"/>
</dbReference>
<evidence type="ECO:0000313" key="3">
    <source>
        <dbReference type="EMBL" id="MYM73549.1"/>
    </source>
</evidence>
<dbReference type="GO" id="GO:0003677">
    <property type="term" value="F:DNA binding"/>
    <property type="evidence" value="ECO:0007669"/>
    <property type="project" value="InterPro"/>
</dbReference>
<dbReference type="Pfam" id="PF02371">
    <property type="entry name" value="Transposase_20"/>
    <property type="match status" value="1"/>
</dbReference>
<evidence type="ECO:0000313" key="4">
    <source>
        <dbReference type="Proteomes" id="UP000469734"/>
    </source>
</evidence>
<organism evidence="3 4">
    <name type="scientific">Duganella margarita</name>
    <dbReference type="NCBI Taxonomy" id="2692170"/>
    <lineage>
        <taxon>Bacteria</taxon>
        <taxon>Pseudomonadati</taxon>
        <taxon>Pseudomonadota</taxon>
        <taxon>Betaproteobacteria</taxon>
        <taxon>Burkholderiales</taxon>
        <taxon>Oxalobacteraceae</taxon>
        <taxon>Telluria group</taxon>
        <taxon>Duganella</taxon>
    </lineage>
</organism>
<evidence type="ECO:0000259" key="1">
    <source>
        <dbReference type="Pfam" id="PF01548"/>
    </source>
</evidence>
<dbReference type="GO" id="GO:0004803">
    <property type="term" value="F:transposase activity"/>
    <property type="evidence" value="ECO:0007669"/>
    <property type="project" value="InterPro"/>
</dbReference>
<accession>A0A7X4H2U6</accession>
<dbReference type="AlphaFoldDB" id="A0A7X4H2U6"/>
<feature type="domain" description="Transposase IS116/IS110/IS902 C-terminal" evidence="2">
    <location>
        <begin position="212"/>
        <end position="297"/>
    </location>
</feature>
<dbReference type="InterPro" id="IPR002525">
    <property type="entry name" value="Transp_IS110-like_N"/>
</dbReference>
<dbReference type="GO" id="GO:0006313">
    <property type="term" value="P:DNA transposition"/>
    <property type="evidence" value="ECO:0007669"/>
    <property type="project" value="InterPro"/>
</dbReference>
<protein>
    <submittedName>
        <fullName evidence="3">IS110 family transposase</fullName>
    </submittedName>
</protein>
<reference evidence="3 4" key="1">
    <citation type="submission" date="2019-12" db="EMBL/GenBank/DDBJ databases">
        <title>Novel species isolated from a subtropical stream in China.</title>
        <authorList>
            <person name="Lu H."/>
        </authorList>
    </citation>
    <scope>NUCLEOTIDE SEQUENCE [LARGE SCALE GENOMIC DNA]</scope>
    <source>
        <strain evidence="3 4">FT134W</strain>
    </source>
</reference>
<feature type="domain" description="Transposase IS110-like N-terminal" evidence="1">
    <location>
        <begin position="4"/>
        <end position="148"/>
    </location>
</feature>
<gene>
    <name evidence="3" type="ORF">GTP56_15260</name>
</gene>